<dbReference type="Gene3D" id="1.10.8.60">
    <property type="match status" value="1"/>
</dbReference>
<dbReference type="PANTHER" id="PTHR32071:SF122">
    <property type="entry name" value="SIGMA FACTOR"/>
    <property type="match status" value="1"/>
</dbReference>
<dbReference type="GO" id="GO:0005524">
    <property type="term" value="F:ATP binding"/>
    <property type="evidence" value="ECO:0007669"/>
    <property type="project" value="UniProtKB-KW"/>
</dbReference>
<evidence type="ECO:0000256" key="1">
    <source>
        <dbReference type="ARBA" id="ARBA00022741"/>
    </source>
</evidence>
<reference evidence="4 5" key="1">
    <citation type="submission" date="2018-04" db="EMBL/GenBank/DDBJ databases">
        <title>Genomic Encyclopedia of Archaeal and Bacterial Type Strains, Phase II (KMG-II): from individual species to whole genera.</title>
        <authorList>
            <person name="Goeker M."/>
        </authorList>
    </citation>
    <scope>NUCLEOTIDE SEQUENCE [LARGE SCALE GENOMIC DNA]</scope>
    <source>
        <strain evidence="4 5">DSM 5822</strain>
    </source>
</reference>
<dbReference type="GO" id="GO:0006355">
    <property type="term" value="P:regulation of DNA-templated transcription"/>
    <property type="evidence" value="ECO:0007669"/>
    <property type="project" value="InterPro"/>
</dbReference>
<proteinExistence type="predicted"/>
<keyword evidence="1" id="KW-0547">Nucleotide-binding</keyword>
<evidence type="ECO:0000256" key="2">
    <source>
        <dbReference type="ARBA" id="ARBA00022840"/>
    </source>
</evidence>
<keyword evidence="5" id="KW-1185">Reference proteome</keyword>
<dbReference type="OrthoDB" id="9771372at2"/>
<keyword evidence="2" id="KW-0067">ATP-binding</keyword>
<sequence length="511" mass="58555">MDSLFSPEQLPIVQALANLGFTNPFGTERIKLEKIVLGHQYTPAFQVWVITPTHQGFSPNLTALAQSAEQHMASAQQRLKKGYQPQETEWQLYGELALYTLYYRYESEFYKILTSDHLSRVVMPFYRHFAEHWHSLIGKSPLSQAEHWSAAHMFALFFQIRRAFHFIFRAILGTSQPAAQLRMAVWQSIFGHDVRRYHRALYLRMHEVSTLILGESGTGKELVASAIGLARYIPFNPKTQRFEGDYLADFQAVHLAALPLTLLESELFGHRKGSFTGATSDRAGYLETQHHGQSVFLDEVGELPAEVQVKLLRVLQNRRFQRLGDNQSREFYGKIISATHRDLAADIEKGLFRADLYYRLCSDIIRTPSLAVQLADNADELAHLVTLVTAKIVSSDIANEVAAEAQQWISQHLSHYRWHGNMRELEQCVRSILIHGYYYPAQSHQRMSPIQQFTDKIAQAQLNYQELTSQYYALVYQKTGSYEAAGQLLGTNWRTVKTHIDTTFLQKLQSP</sequence>
<accession>A0A2T5IS91</accession>
<evidence type="ECO:0000313" key="5">
    <source>
        <dbReference type="Proteomes" id="UP000244223"/>
    </source>
</evidence>
<organism evidence="4 5">
    <name type="scientific">Agitococcus lubricus</name>
    <dbReference type="NCBI Taxonomy" id="1077255"/>
    <lineage>
        <taxon>Bacteria</taxon>
        <taxon>Pseudomonadati</taxon>
        <taxon>Pseudomonadota</taxon>
        <taxon>Gammaproteobacteria</taxon>
        <taxon>Moraxellales</taxon>
        <taxon>Moraxellaceae</taxon>
        <taxon>Agitococcus</taxon>
    </lineage>
</organism>
<dbReference type="EMBL" id="QAON01000035">
    <property type="protein sequence ID" value="PTQ86706.1"/>
    <property type="molecule type" value="Genomic_DNA"/>
</dbReference>
<dbReference type="PANTHER" id="PTHR32071">
    <property type="entry name" value="TRANSCRIPTIONAL REGULATORY PROTEIN"/>
    <property type="match status" value="1"/>
</dbReference>
<evidence type="ECO:0000259" key="3">
    <source>
        <dbReference type="PROSITE" id="PS50045"/>
    </source>
</evidence>
<protein>
    <submittedName>
        <fullName evidence="4">Sigma-54 interacting transcriptional regulator</fullName>
    </submittedName>
</protein>
<evidence type="ECO:0000313" key="4">
    <source>
        <dbReference type="EMBL" id="PTQ86706.1"/>
    </source>
</evidence>
<name>A0A2T5IS91_9GAMM</name>
<dbReference type="AlphaFoldDB" id="A0A2T5IS91"/>
<gene>
    <name evidence="4" type="ORF">C8N29_1352</name>
</gene>
<dbReference type="RefSeq" id="WP_107867061.1">
    <property type="nucleotide sequence ID" value="NZ_QAON01000035.1"/>
</dbReference>
<dbReference type="Pfam" id="PF00158">
    <property type="entry name" value="Sigma54_activat"/>
    <property type="match status" value="1"/>
</dbReference>
<feature type="domain" description="Sigma-54 factor interaction" evidence="3">
    <location>
        <begin position="171"/>
        <end position="434"/>
    </location>
</feature>
<dbReference type="CDD" id="cd00009">
    <property type="entry name" value="AAA"/>
    <property type="match status" value="1"/>
</dbReference>
<dbReference type="PROSITE" id="PS50045">
    <property type="entry name" value="SIGMA54_INTERACT_4"/>
    <property type="match status" value="1"/>
</dbReference>
<comment type="caution">
    <text evidence="4">The sequence shown here is derived from an EMBL/GenBank/DDBJ whole genome shotgun (WGS) entry which is preliminary data.</text>
</comment>
<dbReference type="InterPro" id="IPR002078">
    <property type="entry name" value="Sigma_54_int"/>
</dbReference>
<dbReference type="InterPro" id="IPR027417">
    <property type="entry name" value="P-loop_NTPase"/>
</dbReference>
<dbReference type="Proteomes" id="UP000244223">
    <property type="component" value="Unassembled WGS sequence"/>
</dbReference>
<dbReference type="SUPFAM" id="SSF52540">
    <property type="entry name" value="P-loop containing nucleoside triphosphate hydrolases"/>
    <property type="match status" value="1"/>
</dbReference>
<dbReference type="Gene3D" id="3.40.50.300">
    <property type="entry name" value="P-loop containing nucleotide triphosphate hydrolases"/>
    <property type="match status" value="1"/>
</dbReference>